<evidence type="ECO:0000313" key="2">
    <source>
        <dbReference type="Proteomes" id="UP000235145"/>
    </source>
</evidence>
<proteinExistence type="predicted"/>
<dbReference type="EMBL" id="NBSK02000005">
    <property type="protein sequence ID" value="KAJ0204150.1"/>
    <property type="molecule type" value="Genomic_DNA"/>
</dbReference>
<dbReference type="AlphaFoldDB" id="A0A9R1VG58"/>
<reference evidence="1 2" key="1">
    <citation type="journal article" date="2017" name="Nat. Commun.">
        <title>Genome assembly with in vitro proximity ligation data and whole-genome triplication in lettuce.</title>
        <authorList>
            <person name="Reyes-Chin-Wo S."/>
            <person name="Wang Z."/>
            <person name="Yang X."/>
            <person name="Kozik A."/>
            <person name="Arikit S."/>
            <person name="Song C."/>
            <person name="Xia L."/>
            <person name="Froenicke L."/>
            <person name="Lavelle D.O."/>
            <person name="Truco M.J."/>
            <person name="Xia R."/>
            <person name="Zhu S."/>
            <person name="Xu C."/>
            <person name="Xu H."/>
            <person name="Xu X."/>
            <person name="Cox K."/>
            <person name="Korf I."/>
            <person name="Meyers B.C."/>
            <person name="Michelmore R.W."/>
        </authorList>
    </citation>
    <scope>NUCLEOTIDE SEQUENCE [LARGE SCALE GENOMIC DNA]</scope>
    <source>
        <strain evidence="2">cv. Salinas</strain>
        <tissue evidence="1">Seedlings</tissue>
    </source>
</reference>
<evidence type="ECO:0000313" key="1">
    <source>
        <dbReference type="EMBL" id="KAJ0204150.1"/>
    </source>
</evidence>
<keyword evidence="2" id="KW-1185">Reference proteome</keyword>
<name>A0A9R1VG58_LACSA</name>
<organism evidence="1 2">
    <name type="scientific">Lactuca sativa</name>
    <name type="common">Garden lettuce</name>
    <dbReference type="NCBI Taxonomy" id="4236"/>
    <lineage>
        <taxon>Eukaryota</taxon>
        <taxon>Viridiplantae</taxon>
        <taxon>Streptophyta</taxon>
        <taxon>Embryophyta</taxon>
        <taxon>Tracheophyta</taxon>
        <taxon>Spermatophyta</taxon>
        <taxon>Magnoliopsida</taxon>
        <taxon>eudicotyledons</taxon>
        <taxon>Gunneridae</taxon>
        <taxon>Pentapetalae</taxon>
        <taxon>asterids</taxon>
        <taxon>campanulids</taxon>
        <taxon>Asterales</taxon>
        <taxon>Asteraceae</taxon>
        <taxon>Cichorioideae</taxon>
        <taxon>Cichorieae</taxon>
        <taxon>Lactucinae</taxon>
        <taxon>Lactuca</taxon>
    </lineage>
</organism>
<protein>
    <submittedName>
        <fullName evidence="1">Uncharacterized protein</fullName>
    </submittedName>
</protein>
<comment type="caution">
    <text evidence="1">The sequence shown here is derived from an EMBL/GenBank/DDBJ whole genome shotgun (WGS) entry which is preliminary data.</text>
</comment>
<accession>A0A9R1VG58</accession>
<dbReference type="Proteomes" id="UP000235145">
    <property type="component" value="Unassembled WGS sequence"/>
</dbReference>
<gene>
    <name evidence="1" type="ORF">LSAT_V11C500284720</name>
</gene>
<sequence>MQFGYAKVDRRGLIMLRFRPAIGERKCDSEKETGNGTFVIIIYFLFPELLKLEWNETLLWNRIILFSDLTGFLMCGCLPCQ</sequence>